<accession>A0AAD2FNX3</accession>
<organism evidence="2 3">
    <name type="scientific">Cylindrotheca closterium</name>
    <dbReference type="NCBI Taxonomy" id="2856"/>
    <lineage>
        <taxon>Eukaryota</taxon>
        <taxon>Sar</taxon>
        <taxon>Stramenopiles</taxon>
        <taxon>Ochrophyta</taxon>
        <taxon>Bacillariophyta</taxon>
        <taxon>Bacillariophyceae</taxon>
        <taxon>Bacillariophycidae</taxon>
        <taxon>Bacillariales</taxon>
        <taxon>Bacillariaceae</taxon>
        <taxon>Cylindrotheca</taxon>
    </lineage>
</organism>
<comment type="caution">
    <text evidence="2">The sequence shown here is derived from an EMBL/GenBank/DDBJ whole genome shotgun (WGS) entry which is preliminary data.</text>
</comment>
<dbReference type="Proteomes" id="UP001295423">
    <property type="component" value="Unassembled WGS sequence"/>
</dbReference>
<dbReference type="EMBL" id="CAKOGP040001736">
    <property type="protein sequence ID" value="CAJ1947733.1"/>
    <property type="molecule type" value="Genomic_DNA"/>
</dbReference>
<sequence>MTVTFDKIDPEEEEDRTNRGYEHRKDLVRGIKFQKENDEMLKEARLECGYDWLRDESRALVNIQSLDFGVRMSVHGFLALFYKETCGKEEEDLAKLWEYFAKTPMEKDNLSPKLQDFLSLIAQLVGNDPRPPKVGAVATD</sequence>
<feature type="region of interest" description="Disordered" evidence="1">
    <location>
        <begin position="1"/>
        <end position="20"/>
    </location>
</feature>
<evidence type="ECO:0000256" key="1">
    <source>
        <dbReference type="SAM" id="MobiDB-lite"/>
    </source>
</evidence>
<name>A0AAD2FNX3_9STRA</name>
<dbReference type="AlphaFoldDB" id="A0AAD2FNX3"/>
<keyword evidence="3" id="KW-1185">Reference proteome</keyword>
<proteinExistence type="predicted"/>
<reference evidence="2" key="1">
    <citation type="submission" date="2023-08" db="EMBL/GenBank/DDBJ databases">
        <authorList>
            <person name="Audoor S."/>
            <person name="Bilcke G."/>
        </authorList>
    </citation>
    <scope>NUCLEOTIDE SEQUENCE</scope>
</reference>
<protein>
    <submittedName>
        <fullName evidence="2">Uncharacterized protein</fullName>
    </submittedName>
</protein>
<evidence type="ECO:0000313" key="3">
    <source>
        <dbReference type="Proteomes" id="UP001295423"/>
    </source>
</evidence>
<gene>
    <name evidence="2" type="ORF">CYCCA115_LOCUS11281</name>
</gene>
<evidence type="ECO:0000313" key="2">
    <source>
        <dbReference type="EMBL" id="CAJ1947733.1"/>
    </source>
</evidence>